<evidence type="ECO:0000313" key="3">
    <source>
        <dbReference type="Proteomes" id="UP000238949"/>
    </source>
</evidence>
<feature type="compositionally biased region" description="Basic residues" evidence="1">
    <location>
        <begin position="1"/>
        <end position="17"/>
    </location>
</feature>
<feature type="region of interest" description="Disordered" evidence="1">
    <location>
        <begin position="1"/>
        <end position="20"/>
    </location>
</feature>
<dbReference type="RefSeq" id="WP_105934840.1">
    <property type="nucleotide sequence ID" value="NZ_PVNP01000126.1"/>
</dbReference>
<proteinExistence type="predicted"/>
<organism evidence="2 3">
    <name type="scientific">Alteromonas alba</name>
    <dbReference type="NCBI Taxonomy" id="2079529"/>
    <lineage>
        <taxon>Bacteria</taxon>
        <taxon>Pseudomonadati</taxon>
        <taxon>Pseudomonadota</taxon>
        <taxon>Gammaproteobacteria</taxon>
        <taxon>Alteromonadales</taxon>
        <taxon>Alteromonadaceae</taxon>
        <taxon>Alteromonas/Salinimonas group</taxon>
        <taxon>Alteromonas</taxon>
    </lineage>
</organism>
<evidence type="ECO:0000256" key="1">
    <source>
        <dbReference type="SAM" id="MobiDB-lite"/>
    </source>
</evidence>
<name>A0A2S9VA06_9ALTE</name>
<keyword evidence="3" id="KW-1185">Reference proteome</keyword>
<comment type="caution">
    <text evidence="2">The sequence shown here is derived from an EMBL/GenBank/DDBJ whole genome shotgun (WGS) entry which is preliminary data.</text>
</comment>
<accession>A0A2S9VA06</accession>
<dbReference type="OrthoDB" id="5906620at2"/>
<dbReference type="Proteomes" id="UP000238949">
    <property type="component" value="Unassembled WGS sequence"/>
</dbReference>
<dbReference type="AlphaFoldDB" id="A0A2S9VA06"/>
<sequence>MAKIKKKLTPAQRRIKKAATSERQKKYQWVFMSGKQVKIKLPPTVDGIPVDQFIDENADPIWLHQNEVWELMPVEEPIPAPASPTEAVVMEDENGIPF</sequence>
<evidence type="ECO:0000313" key="2">
    <source>
        <dbReference type="EMBL" id="PRO73299.1"/>
    </source>
</evidence>
<protein>
    <submittedName>
        <fullName evidence="2">Uncharacterized protein</fullName>
    </submittedName>
</protein>
<dbReference type="EMBL" id="PVNP01000126">
    <property type="protein sequence ID" value="PRO73299.1"/>
    <property type="molecule type" value="Genomic_DNA"/>
</dbReference>
<reference evidence="3" key="1">
    <citation type="journal article" date="2020" name="Int. J. Syst. Evol. Microbiol.">
        <title>Alteromonas alba sp. nov., a marine bacterium isolated from the seawater of the West Pacific Ocean.</title>
        <authorList>
            <person name="Sun C."/>
            <person name="Wu Y.-H."/>
            <person name="Xamxidin M."/>
            <person name="Cheng H."/>
            <person name="Xu X.-W."/>
        </authorList>
    </citation>
    <scope>NUCLEOTIDE SEQUENCE [LARGE SCALE GENOMIC DNA]</scope>
    <source>
        <strain evidence="3">190</strain>
    </source>
</reference>
<gene>
    <name evidence="2" type="ORF">C6Y40_12215</name>
</gene>